<evidence type="ECO:0000259" key="1">
    <source>
        <dbReference type="Pfam" id="PF13470"/>
    </source>
</evidence>
<dbReference type="STRING" id="258515.SAMN05192585_1122"/>
<dbReference type="Pfam" id="PF13470">
    <property type="entry name" value="PIN_3"/>
    <property type="match status" value="1"/>
</dbReference>
<dbReference type="EMBL" id="FNID01000012">
    <property type="protein sequence ID" value="SDN13394.1"/>
    <property type="molecule type" value="Genomic_DNA"/>
</dbReference>
<evidence type="ECO:0000313" key="3">
    <source>
        <dbReference type="Proteomes" id="UP000199182"/>
    </source>
</evidence>
<dbReference type="CDD" id="cd09854">
    <property type="entry name" value="PIN_VapC-like"/>
    <property type="match status" value="1"/>
</dbReference>
<protein>
    <submittedName>
        <fullName evidence="2">Putative toxin-antitoxin system toxin component, PIN family</fullName>
    </submittedName>
</protein>
<dbReference type="SUPFAM" id="SSF88723">
    <property type="entry name" value="PIN domain-like"/>
    <property type="match status" value="1"/>
</dbReference>
<sequence>MRVMIDTNVLLSALLFPGQRMNALIDKIITGHQLVLSSYIVDELMNVTRRKFKGKEEAVDLLLSQLPYELVYTPKQPKPGLFIIRDEKDYPVLYSAITEGVDVFITGDRDFDGLGLEKPEIISPAGFFEKY</sequence>
<feature type="domain" description="PIN" evidence="1">
    <location>
        <begin position="2"/>
        <end position="110"/>
    </location>
</feature>
<dbReference type="Proteomes" id="UP000199182">
    <property type="component" value="Unassembled WGS sequence"/>
</dbReference>
<accession>A0A1G9YWA1</accession>
<keyword evidence="3" id="KW-1185">Reference proteome</keyword>
<name>A0A1G9YWA1_9FIRM</name>
<dbReference type="PANTHER" id="PTHR34610:SF3">
    <property type="entry name" value="SSL7007 PROTEIN"/>
    <property type="match status" value="1"/>
</dbReference>
<evidence type="ECO:0000313" key="2">
    <source>
        <dbReference type="EMBL" id="SDN13394.1"/>
    </source>
</evidence>
<reference evidence="2 3" key="1">
    <citation type="submission" date="2016-10" db="EMBL/GenBank/DDBJ databases">
        <authorList>
            <person name="de Groot N.N."/>
        </authorList>
    </citation>
    <scope>NUCLEOTIDE SEQUENCE [LARGE SCALE GENOMIC DNA]</scope>
    <source>
        <strain evidence="2 3">CGMCC 1.5012</strain>
    </source>
</reference>
<dbReference type="Gene3D" id="3.40.50.1010">
    <property type="entry name" value="5'-nuclease"/>
    <property type="match status" value="1"/>
</dbReference>
<dbReference type="InterPro" id="IPR002850">
    <property type="entry name" value="PIN_toxin-like"/>
</dbReference>
<dbReference type="OrthoDB" id="335825at2"/>
<gene>
    <name evidence="2" type="ORF">SAMN05192585_1122</name>
</gene>
<dbReference type="PANTHER" id="PTHR34610">
    <property type="entry name" value="SSL7007 PROTEIN"/>
    <property type="match status" value="1"/>
</dbReference>
<dbReference type="InterPro" id="IPR002716">
    <property type="entry name" value="PIN_dom"/>
</dbReference>
<dbReference type="NCBIfam" id="TIGR00305">
    <property type="entry name" value="putative toxin-antitoxin system toxin component, PIN family"/>
    <property type="match status" value="1"/>
</dbReference>
<dbReference type="InterPro" id="IPR029060">
    <property type="entry name" value="PIN-like_dom_sf"/>
</dbReference>
<proteinExistence type="predicted"/>
<organism evidence="2 3">
    <name type="scientific">Acetanaerobacterium elongatum</name>
    <dbReference type="NCBI Taxonomy" id="258515"/>
    <lineage>
        <taxon>Bacteria</taxon>
        <taxon>Bacillati</taxon>
        <taxon>Bacillota</taxon>
        <taxon>Clostridia</taxon>
        <taxon>Eubacteriales</taxon>
        <taxon>Oscillospiraceae</taxon>
        <taxon>Acetanaerobacterium</taxon>
    </lineage>
</organism>
<dbReference type="RefSeq" id="WP_092639375.1">
    <property type="nucleotide sequence ID" value="NZ_FNID01000012.1"/>
</dbReference>
<dbReference type="AlphaFoldDB" id="A0A1G9YWA1"/>